<evidence type="ECO:0000256" key="1">
    <source>
        <dbReference type="SAM" id="SignalP"/>
    </source>
</evidence>
<dbReference type="OrthoDB" id="5086500at2759"/>
<name>A0A421DD30_9EURO</name>
<evidence type="ECO:0000313" key="3">
    <source>
        <dbReference type="Proteomes" id="UP000215289"/>
    </source>
</evidence>
<accession>A0A421DD30</accession>
<dbReference type="Proteomes" id="UP000215289">
    <property type="component" value="Unassembled WGS sequence"/>
</dbReference>
<feature type="chain" id="PRO_5019337179" evidence="1">
    <location>
        <begin position="22"/>
        <end position="399"/>
    </location>
</feature>
<dbReference type="EMBL" id="NIDN02000021">
    <property type="protein sequence ID" value="RLM00009.1"/>
    <property type="molecule type" value="Genomic_DNA"/>
</dbReference>
<dbReference type="AlphaFoldDB" id="A0A421DD30"/>
<evidence type="ECO:0000313" key="2">
    <source>
        <dbReference type="EMBL" id="RLM00009.1"/>
    </source>
</evidence>
<organism evidence="2 3">
    <name type="scientific">Aspergillus turcosus</name>
    <dbReference type="NCBI Taxonomy" id="1245748"/>
    <lineage>
        <taxon>Eukaryota</taxon>
        <taxon>Fungi</taxon>
        <taxon>Dikarya</taxon>
        <taxon>Ascomycota</taxon>
        <taxon>Pezizomycotina</taxon>
        <taxon>Eurotiomycetes</taxon>
        <taxon>Eurotiomycetidae</taxon>
        <taxon>Eurotiales</taxon>
        <taxon>Aspergillaceae</taxon>
        <taxon>Aspergillus</taxon>
        <taxon>Aspergillus subgen. Fumigati</taxon>
    </lineage>
</organism>
<feature type="signal peptide" evidence="1">
    <location>
        <begin position="1"/>
        <end position="21"/>
    </location>
</feature>
<protein>
    <submittedName>
        <fullName evidence="2">Uncharacterized protein</fullName>
    </submittedName>
</protein>
<proteinExistence type="predicted"/>
<keyword evidence="3" id="KW-1185">Reference proteome</keyword>
<comment type="caution">
    <text evidence="2">The sequence shown here is derived from an EMBL/GenBank/DDBJ whole genome shotgun (WGS) entry which is preliminary data.</text>
</comment>
<reference evidence="2 3" key="1">
    <citation type="submission" date="2018-08" db="EMBL/GenBank/DDBJ databases">
        <title>Draft genome sequences of two Aspergillus turcosus clinical strains isolated from bronchoalveolar lavage fluid: one azole-susceptible and the other azole-resistant.</title>
        <authorList>
            <person name="Parent-Michaud M."/>
            <person name="Dufresne P.J."/>
            <person name="Fournier E."/>
            <person name="Martineau C."/>
            <person name="Moreira S."/>
            <person name="Perkins V."/>
            <person name="De Repentigny L."/>
            <person name="Dufresne S.F."/>
        </authorList>
    </citation>
    <scope>NUCLEOTIDE SEQUENCE [LARGE SCALE GENOMIC DNA]</scope>
    <source>
        <strain evidence="2">HMR AF 1038</strain>
    </source>
</reference>
<gene>
    <name evidence="2" type="ORF">CFD26_106277</name>
</gene>
<sequence length="399" mass="45881">MGRPAAVYVFLFLLSLAPIYWKRDVIETRLSILGNNLLEHINGQIRLSEDLRSLVVHQSRQSETRVQSRRRLYQGNLILGQTAPRIQRWPAQALHPLGSNPLLLANLGYDSKPLLDLHELFVDSAESDLRVFSFYEQRPMQILRLCFIQWQTFYVRQQSAKYHGRGVRNIGLEVDHYGLHKSGSRNEHYQSILSKLGEVAISCFGQRSTTTPSDLRRCQPIHSEARRRGEVTTGSQIDATNERTVRSSFARCAAELGILEGRKDEQRLALVDEEYPDSGLMQYLGDYDRLRDELLQMDDLRGLSPTEKTVWTVWDTTWAKIERERADLQPSLLLTFLAHFKGAVIQDELFRLASLSMIAVNEELGEGELIELRQFIQVNERKWDIFDIDGAQMCYSATV</sequence>
<keyword evidence="1" id="KW-0732">Signal</keyword>